<proteinExistence type="predicted"/>
<evidence type="ECO:0000256" key="2">
    <source>
        <dbReference type="SAM" id="SignalP"/>
    </source>
</evidence>
<dbReference type="Proteomes" id="UP000030747">
    <property type="component" value="Unassembled WGS sequence"/>
</dbReference>
<feature type="region of interest" description="Disordered" evidence="1">
    <location>
        <begin position="38"/>
        <end position="57"/>
    </location>
</feature>
<evidence type="ECO:0000313" key="3">
    <source>
        <dbReference type="EMBL" id="CDJ43774.1"/>
    </source>
</evidence>
<reference evidence="3" key="2">
    <citation type="submission" date="2013-10" db="EMBL/GenBank/DDBJ databases">
        <authorList>
            <person name="Aslett M."/>
        </authorList>
    </citation>
    <scope>NUCLEOTIDE SEQUENCE [LARGE SCALE GENOMIC DNA]</scope>
    <source>
        <strain evidence="3">Houghton</strain>
    </source>
</reference>
<feature type="signal peptide" evidence="2">
    <location>
        <begin position="1"/>
        <end position="20"/>
    </location>
</feature>
<dbReference type="AlphaFoldDB" id="U6L591"/>
<reference evidence="3" key="1">
    <citation type="submission" date="2013-10" db="EMBL/GenBank/DDBJ databases">
        <title>Genomic analysis of the causative agents of coccidiosis in chickens.</title>
        <authorList>
            <person name="Reid A.J."/>
            <person name="Blake D."/>
            <person name="Billington K."/>
            <person name="Browne H."/>
            <person name="Dunn M."/>
            <person name="Hung S."/>
            <person name="Kawahara F."/>
            <person name="Miranda-Saavedra D."/>
            <person name="Mourier T."/>
            <person name="Nagra H."/>
            <person name="Otto T.D."/>
            <person name="Rawlings N."/>
            <person name="Sanchez A."/>
            <person name="Sanders M."/>
            <person name="Subramaniam C."/>
            <person name="Tay Y."/>
            <person name="Dear P."/>
            <person name="Doerig C."/>
            <person name="Gruber A."/>
            <person name="Parkinson J."/>
            <person name="Shirley M."/>
            <person name="Wan K.L."/>
            <person name="Berriman M."/>
            <person name="Tomley F."/>
            <person name="Pain A."/>
        </authorList>
    </citation>
    <scope>NUCLEOTIDE SEQUENCE [LARGE SCALE GENOMIC DNA]</scope>
    <source>
        <strain evidence="3">Houghton</strain>
    </source>
</reference>
<dbReference type="GeneID" id="25250314"/>
<evidence type="ECO:0000256" key="1">
    <source>
        <dbReference type="SAM" id="MobiDB-lite"/>
    </source>
</evidence>
<dbReference type="EMBL" id="HG676138">
    <property type="protein sequence ID" value="CDJ43774.1"/>
    <property type="molecule type" value="Genomic_DNA"/>
</dbReference>
<name>U6L591_EIMTE</name>
<feature type="compositionally biased region" description="Low complexity" evidence="1">
    <location>
        <begin position="39"/>
        <end position="54"/>
    </location>
</feature>
<feature type="non-terminal residue" evidence="3">
    <location>
        <position position="1"/>
    </location>
</feature>
<protein>
    <submittedName>
        <fullName evidence="3">Uncharacterized protein</fullName>
    </submittedName>
</protein>
<accession>U6L591</accession>
<feature type="non-terminal residue" evidence="3">
    <location>
        <position position="70"/>
    </location>
</feature>
<organism evidence="3 4">
    <name type="scientific">Eimeria tenella</name>
    <name type="common">Coccidian parasite</name>
    <dbReference type="NCBI Taxonomy" id="5802"/>
    <lineage>
        <taxon>Eukaryota</taxon>
        <taxon>Sar</taxon>
        <taxon>Alveolata</taxon>
        <taxon>Apicomplexa</taxon>
        <taxon>Conoidasida</taxon>
        <taxon>Coccidia</taxon>
        <taxon>Eucoccidiorida</taxon>
        <taxon>Eimeriorina</taxon>
        <taxon>Eimeriidae</taxon>
        <taxon>Eimeria</taxon>
    </lineage>
</organism>
<feature type="chain" id="PRO_5004673320" evidence="2">
    <location>
        <begin position="21"/>
        <end position="70"/>
    </location>
</feature>
<gene>
    <name evidence="3" type="ORF">ETH_00005530</name>
</gene>
<keyword evidence="2" id="KW-0732">Signal</keyword>
<sequence>TWWTWPRASTACVCTLTTRSSCCSSCRGPTPALSLLYRSSSSSSSSSNSSSSSSAQWTVCRCSTLLSDAS</sequence>
<dbReference type="RefSeq" id="XP_013234523.1">
    <property type="nucleotide sequence ID" value="XM_013379069.1"/>
</dbReference>
<evidence type="ECO:0000313" key="4">
    <source>
        <dbReference type="Proteomes" id="UP000030747"/>
    </source>
</evidence>
<keyword evidence="4" id="KW-1185">Reference proteome</keyword>